<dbReference type="Gene3D" id="3.40.50.2300">
    <property type="match status" value="1"/>
</dbReference>
<dbReference type="Pfam" id="PF00989">
    <property type="entry name" value="PAS"/>
    <property type="match status" value="1"/>
</dbReference>
<evidence type="ECO:0000259" key="13">
    <source>
        <dbReference type="PROSITE" id="PS50112"/>
    </source>
</evidence>
<dbReference type="RefSeq" id="WP_238248657.1">
    <property type="nucleotide sequence ID" value="NZ_BPQX01000021.1"/>
</dbReference>
<feature type="modified residue" description="4-aspartylphosphate" evidence="9">
    <location>
        <position position="511"/>
    </location>
</feature>
<feature type="domain" description="PAS" evidence="13">
    <location>
        <begin position="63"/>
        <end position="141"/>
    </location>
</feature>
<feature type="domain" description="Histidine kinase" evidence="11">
    <location>
        <begin position="217"/>
        <end position="438"/>
    </location>
</feature>
<keyword evidence="15" id="KW-1185">Reference proteome</keyword>
<evidence type="ECO:0000256" key="7">
    <source>
        <dbReference type="ARBA" id="ARBA00022840"/>
    </source>
</evidence>
<dbReference type="SMART" id="SM00448">
    <property type="entry name" value="REC"/>
    <property type="match status" value="1"/>
</dbReference>
<dbReference type="EC" id="2.7.13.3" evidence="2"/>
<dbReference type="PANTHER" id="PTHR43065:SF49">
    <property type="entry name" value="HISTIDINE KINASE"/>
    <property type="match status" value="1"/>
</dbReference>
<evidence type="ECO:0000313" key="15">
    <source>
        <dbReference type="Proteomes" id="UP001236369"/>
    </source>
</evidence>
<dbReference type="InterPro" id="IPR011006">
    <property type="entry name" value="CheY-like_superfamily"/>
</dbReference>
<keyword evidence="8" id="KW-0902">Two-component regulatory system</keyword>
<evidence type="ECO:0000256" key="4">
    <source>
        <dbReference type="ARBA" id="ARBA00022679"/>
    </source>
</evidence>
<evidence type="ECO:0000256" key="2">
    <source>
        <dbReference type="ARBA" id="ARBA00012438"/>
    </source>
</evidence>
<dbReference type="InterPro" id="IPR003594">
    <property type="entry name" value="HATPase_dom"/>
</dbReference>
<dbReference type="SMART" id="SM00388">
    <property type="entry name" value="HisKA"/>
    <property type="match status" value="1"/>
</dbReference>
<keyword evidence="4" id="KW-0808">Transferase</keyword>
<dbReference type="Pfam" id="PF00512">
    <property type="entry name" value="HisKA"/>
    <property type="match status" value="1"/>
</dbReference>
<dbReference type="SUPFAM" id="SSF55874">
    <property type="entry name" value="ATPase domain of HSP90 chaperone/DNA topoisomerase II/histidine kinase"/>
    <property type="match status" value="1"/>
</dbReference>
<evidence type="ECO:0000256" key="10">
    <source>
        <dbReference type="SAM" id="Coils"/>
    </source>
</evidence>
<dbReference type="InterPro" id="IPR013767">
    <property type="entry name" value="PAS_fold"/>
</dbReference>
<dbReference type="CDD" id="cd00082">
    <property type="entry name" value="HisKA"/>
    <property type="match status" value="1"/>
</dbReference>
<dbReference type="SUPFAM" id="SSF55785">
    <property type="entry name" value="PYP-like sensor domain (PAS domain)"/>
    <property type="match status" value="1"/>
</dbReference>
<keyword evidence="5" id="KW-0547">Nucleotide-binding</keyword>
<proteinExistence type="predicted"/>
<keyword evidence="7" id="KW-0067">ATP-binding</keyword>
<keyword evidence="10" id="KW-0175">Coiled coil</keyword>
<dbReference type="Pfam" id="PF02518">
    <property type="entry name" value="HATPase_c"/>
    <property type="match status" value="1"/>
</dbReference>
<dbReference type="InterPro" id="IPR036097">
    <property type="entry name" value="HisK_dim/P_sf"/>
</dbReference>
<dbReference type="Gene3D" id="3.30.450.20">
    <property type="entry name" value="PAS domain"/>
    <property type="match status" value="1"/>
</dbReference>
<dbReference type="Pfam" id="PF00072">
    <property type="entry name" value="Response_reg"/>
    <property type="match status" value="1"/>
</dbReference>
<evidence type="ECO:0000256" key="6">
    <source>
        <dbReference type="ARBA" id="ARBA00022777"/>
    </source>
</evidence>
<dbReference type="PROSITE" id="PS50112">
    <property type="entry name" value="PAS"/>
    <property type="match status" value="1"/>
</dbReference>
<dbReference type="PRINTS" id="PR00344">
    <property type="entry name" value="BCTRLSENSOR"/>
</dbReference>
<dbReference type="InterPro" id="IPR005467">
    <property type="entry name" value="His_kinase_dom"/>
</dbReference>
<evidence type="ECO:0000256" key="5">
    <source>
        <dbReference type="ARBA" id="ARBA00022741"/>
    </source>
</evidence>
<gene>
    <name evidence="14" type="ORF">QO016_002078</name>
</gene>
<dbReference type="CDD" id="cd00130">
    <property type="entry name" value="PAS"/>
    <property type="match status" value="1"/>
</dbReference>
<dbReference type="SUPFAM" id="SSF47384">
    <property type="entry name" value="Homodimeric domain of signal transducing histidine kinase"/>
    <property type="match status" value="1"/>
</dbReference>
<dbReference type="InterPro" id="IPR003661">
    <property type="entry name" value="HisK_dim/P_dom"/>
</dbReference>
<dbReference type="Gene3D" id="3.30.565.10">
    <property type="entry name" value="Histidine kinase-like ATPase, C-terminal domain"/>
    <property type="match status" value="1"/>
</dbReference>
<keyword evidence="6" id="KW-0418">Kinase</keyword>
<evidence type="ECO:0000259" key="12">
    <source>
        <dbReference type="PROSITE" id="PS50110"/>
    </source>
</evidence>
<dbReference type="NCBIfam" id="TIGR00229">
    <property type="entry name" value="sensory_box"/>
    <property type="match status" value="1"/>
</dbReference>
<protein>
    <recommendedName>
        <fullName evidence="2">histidine kinase</fullName>
        <ecNumber evidence="2">2.7.13.3</ecNumber>
    </recommendedName>
</protein>
<feature type="domain" description="Response regulatory" evidence="12">
    <location>
        <begin position="460"/>
        <end position="573"/>
    </location>
</feature>
<sequence>MNGEKPLPLIDPSPEAYRAHIRELEARVEEAEETLAAIRRGDFDAVVIEGPNRERLVYTLDTADRPYRALIEQMQEGAFTLDASGVILYCNKRMAEMLGVPQERLIGQHLNTFAGEPTCLMRFVRGAEDEPVREEIVLREANGALRAAYLTLSLFERSNDVPLLCGILTDLTEQKRHVRALAEADDRLQAEAQERERVEEALRQSQKLEAVGQLTGGVAHDFNNLLTVIKSSTDFLKRPNLPEERRLRYVEAISDTIDRAAKLTGQLLAFARRQALKPEVFEIGGALKSVAEMLDSVTGARITIETKLPEKPCYIRADLSQFETALINIAVNARDAMSGEGVLTLHLVGGQPMPRIRGHAGSESAFAAVSIADTGAGIPPDVLPRVFEPFFTTKEIGKGTGLGLSQVFGFAKQSGGDVDVSSELGRGSMFTLYLPQVDAPAEHRAAAVVDEEFDESGGLCILVVEDNVEVGRFATQILEDLGYSTVLAANAEDALAELETIPFRFDAVFSDVVMPGMGGIELAKRLRVSHPDLPVILTSGYSHVLAQEGVHDFELVQKPYSVDQLSRVLREAVRRQRPR</sequence>
<feature type="coiled-coil region" evidence="10">
    <location>
        <begin position="181"/>
        <end position="211"/>
    </location>
</feature>
<evidence type="ECO:0000256" key="3">
    <source>
        <dbReference type="ARBA" id="ARBA00022553"/>
    </source>
</evidence>
<dbReference type="InterPro" id="IPR004358">
    <property type="entry name" value="Sig_transdc_His_kin-like_C"/>
</dbReference>
<evidence type="ECO:0000256" key="8">
    <source>
        <dbReference type="ARBA" id="ARBA00023012"/>
    </source>
</evidence>
<dbReference type="Gene3D" id="1.10.287.130">
    <property type="match status" value="1"/>
</dbReference>
<organism evidence="14 15">
    <name type="scientific">Methylobacterium persicinum</name>
    <dbReference type="NCBI Taxonomy" id="374426"/>
    <lineage>
        <taxon>Bacteria</taxon>
        <taxon>Pseudomonadati</taxon>
        <taxon>Pseudomonadota</taxon>
        <taxon>Alphaproteobacteria</taxon>
        <taxon>Hyphomicrobiales</taxon>
        <taxon>Methylobacteriaceae</taxon>
        <taxon>Methylobacterium</taxon>
    </lineage>
</organism>
<dbReference type="InterPro" id="IPR001789">
    <property type="entry name" value="Sig_transdc_resp-reg_receiver"/>
</dbReference>
<dbReference type="Proteomes" id="UP001236369">
    <property type="component" value="Unassembled WGS sequence"/>
</dbReference>
<comment type="caution">
    <text evidence="14">The sequence shown here is derived from an EMBL/GenBank/DDBJ whole genome shotgun (WGS) entry which is preliminary data.</text>
</comment>
<comment type="catalytic activity">
    <reaction evidence="1">
        <text>ATP + protein L-histidine = ADP + protein N-phospho-L-histidine.</text>
        <dbReference type="EC" id="2.7.13.3"/>
    </reaction>
</comment>
<dbReference type="InterPro" id="IPR000014">
    <property type="entry name" value="PAS"/>
</dbReference>
<dbReference type="EMBL" id="JAUSVV010000003">
    <property type="protein sequence ID" value="MDQ0442584.1"/>
    <property type="molecule type" value="Genomic_DNA"/>
</dbReference>
<dbReference type="InterPro" id="IPR035965">
    <property type="entry name" value="PAS-like_dom_sf"/>
</dbReference>
<dbReference type="SUPFAM" id="SSF52172">
    <property type="entry name" value="CheY-like"/>
    <property type="match status" value="1"/>
</dbReference>
<evidence type="ECO:0000259" key="11">
    <source>
        <dbReference type="PROSITE" id="PS50109"/>
    </source>
</evidence>
<dbReference type="PROSITE" id="PS50110">
    <property type="entry name" value="RESPONSE_REGULATORY"/>
    <property type="match status" value="1"/>
</dbReference>
<feature type="coiled-coil region" evidence="10">
    <location>
        <begin position="14"/>
        <end position="41"/>
    </location>
</feature>
<name>A0ABU0HJT4_9HYPH</name>
<dbReference type="PROSITE" id="PS50109">
    <property type="entry name" value="HIS_KIN"/>
    <property type="match status" value="1"/>
</dbReference>
<accession>A0ABU0HJT4</accession>
<dbReference type="SMART" id="SM00091">
    <property type="entry name" value="PAS"/>
    <property type="match status" value="1"/>
</dbReference>
<reference evidence="14 15" key="1">
    <citation type="submission" date="2023-07" db="EMBL/GenBank/DDBJ databases">
        <title>Genomic Encyclopedia of Type Strains, Phase IV (KMG-IV): sequencing the most valuable type-strain genomes for metagenomic binning, comparative biology and taxonomic classification.</title>
        <authorList>
            <person name="Goeker M."/>
        </authorList>
    </citation>
    <scope>NUCLEOTIDE SEQUENCE [LARGE SCALE GENOMIC DNA]</scope>
    <source>
        <strain evidence="14 15">DSM 19562</strain>
    </source>
</reference>
<evidence type="ECO:0000313" key="14">
    <source>
        <dbReference type="EMBL" id="MDQ0442584.1"/>
    </source>
</evidence>
<dbReference type="InterPro" id="IPR036890">
    <property type="entry name" value="HATPase_C_sf"/>
</dbReference>
<evidence type="ECO:0000256" key="1">
    <source>
        <dbReference type="ARBA" id="ARBA00000085"/>
    </source>
</evidence>
<keyword evidence="3 9" id="KW-0597">Phosphoprotein</keyword>
<evidence type="ECO:0000256" key="9">
    <source>
        <dbReference type="PROSITE-ProRule" id="PRU00169"/>
    </source>
</evidence>
<dbReference type="PANTHER" id="PTHR43065">
    <property type="entry name" value="SENSOR HISTIDINE KINASE"/>
    <property type="match status" value="1"/>
</dbReference>
<dbReference type="SMART" id="SM00387">
    <property type="entry name" value="HATPase_c"/>
    <property type="match status" value="1"/>
</dbReference>